<sequence length="182" mass="19836">MTLPTRAAAGLAALLAAVLAVAALVAVSAPAQAATIRIDDPDRDGTQGPRLDITSVRVANNERALVVDVSMRRVVTGDLAIWVKPQGASKREIFIIASQHRADGDRNRIISSDDRRPCRALTTDWNARRDVVRVRLPSRCLRGGDYSALRVRLITERRGGDVDIAPQTARGDWPWSRLVARG</sequence>
<proteinExistence type="predicted"/>
<keyword evidence="3" id="KW-1185">Reference proteome</keyword>
<dbReference type="RefSeq" id="WP_345459450.1">
    <property type="nucleotide sequence ID" value="NZ_BAABKG010000003.1"/>
</dbReference>
<feature type="chain" id="PRO_5046298623" evidence="1">
    <location>
        <begin position="34"/>
        <end position="182"/>
    </location>
</feature>
<reference evidence="3" key="1">
    <citation type="journal article" date="2019" name="Int. J. Syst. Evol. Microbiol.">
        <title>The Global Catalogue of Microorganisms (GCM) 10K type strain sequencing project: providing services to taxonomists for standard genome sequencing and annotation.</title>
        <authorList>
            <consortium name="The Broad Institute Genomics Platform"/>
            <consortium name="The Broad Institute Genome Sequencing Center for Infectious Disease"/>
            <person name="Wu L."/>
            <person name="Ma J."/>
        </authorList>
    </citation>
    <scope>NUCLEOTIDE SEQUENCE [LARGE SCALE GENOMIC DNA]</scope>
    <source>
        <strain evidence="3">JCM 18459</strain>
    </source>
</reference>
<gene>
    <name evidence="2" type="ORF">GCM10023340_27720</name>
</gene>
<evidence type="ECO:0000313" key="2">
    <source>
        <dbReference type="EMBL" id="GAA5150489.1"/>
    </source>
</evidence>
<comment type="caution">
    <text evidence="2">The sequence shown here is derived from an EMBL/GenBank/DDBJ whole genome shotgun (WGS) entry which is preliminary data.</text>
</comment>
<feature type="signal peptide" evidence="1">
    <location>
        <begin position="1"/>
        <end position="33"/>
    </location>
</feature>
<evidence type="ECO:0000313" key="3">
    <source>
        <dbReference type="Proteomes" id="UP001500221"/>
    </source>
</evidence>
<name>A0ABP9PUK6_9ACTN</name>
<evidence type="ECO:0000256" key="1">
    <source>
        <dbReference type="SAM" id="SignalP"/>
    </source>
</evidence>
<dbReference type="EMBL" id="BAABKG010000003">
    <property type="protein sequence ID" value="GAA5150489.1"/>
    <property type="molecule type" value="Genomic_DNA"/>
</dbReference>
<protein>
    <submittedName>
        <fullName evidence="2">Uncharacterized protein</fullName>
    </submittedName>
</protein>
<accession>A0ABP9PUK6</accession>
<organism evidence="2 3">
    <name type="scientific">Nocardioides marinquilinus</name>
    <dbReference type="NCBI Taxonomy" id="1210400"/>
    <lineage>
        <taxon>Bacteria</taxon>
        <taxon>Bacillati</taxon>
        <taxon>Actinomycetota</taxon>
        <taxon>Actinomycetes</taxon>
        <taxon>Propionibacteriales</taxon>
        <taxon>Nocardioidaceae</taxon>
        <taxon>Nocardioides</taxon>
    </lineage>
</organism>
<keyword evidence="1" id="KW-0732">Signal</keyword>
<dbReference type="Proteomes" id="UP001500221">
    <property type="component" value="Unassembled WGS sequence"/>
</dbReference>